<sequence length="89" mass="9584">MMENMSSGSMAMSMSGNSDSEHQAMNQSLMDDDCCVKGCTCPMSGCGVSGIMTNHYLSKYSHRAFDVGMSLTSDVPRNYPGSPYRPPIA</sequence>
<name>A0ABP7N0K7_9GAMM</name>
<dbReference type="EMBL" id="BAABBN010000012">
    <property type="protein sequence ID" value="GAA3933767.1"/>
    <property type="molecule type" value="Genomic_DNA"/>
</dbReference>
<evidence type="ECO:0000313" key="3">
    <source>
        <dbReference type="Proteomes" id="UP001501565"/>
    </source>
</evidence>
<feature type="compositionally biased region" description="Low complexity" evidence="1">
    <location>
        <begin position="1"/>
        <end position="18"/>
    </location>
</feature>
<accession>A0ABP7N0K7</accession>
<dbReference type="Proteomes" id="UP001501565">
    <property type="component" value="Unassembled WGS sequence"/>
</dbReference>
<keyword evidence="3" id="KW-1185">Reference proteome</keyword>
<comment type="caution">
    <text evidence="2">The sequence shown here is derived from an EMBL/GenBank/DDBJ whole genome shotgun (WGS) entry which is preliminary data.</text>
</comment>
<evidence type="ECO:0000313" key="2">
    <source>
        <dbReference type="EMBL" id="GAA3933767.1"/>
    </source>
</evidence>
<organism evidence="2 3">
    <name type="scientific">Litoribacillus peritrichatus</name>
    <dbReference type="NCBI Taxonomy" id="718191"/>
    <lineage>
        <taxon>Bacteria</taxon>
        <taxon>Pseudomonadati</taxon>
        <taxon>Pseudomonadota</taxon>
        <taxon>Gammaproteobacteria</taxon>
        <taxon>Oceanospirillales</taxon>
        <taxon>Oceanospirillaceae</taxon>
        <taxon>Litoribacillus</taxon>
    </lineage>
</organism>
<evidence type="ECO:0000256" key="1">
    <source>
        <dbReference type="SAM" id="MobiDB-lite"/>
    </source>
</evidence>
<feature type="region of interest" description="Disordered" evidence="1">
    <location>
        <begin position="1"/>
        <end position="24"/>
    </location>
</feature>
<protein>
    <submittedName>
        <fullName evidence="2">Uncharacterized protein</fullName>
    </submittedName>
</protein>
<proteinExistence type="predicted"/>
<gene>
    <name evidence="2" type="ORF">GCM10022277_32920</name>
</gene>
<reference evidence="3" key="1">
    <citation type="journal article" date="2019" name="Int. J. Syst. Evol. Microbiol.">
        <title>The Global Catalogue of Microorganisms (GCM) 10K type strain sequencing project: providing services to taxonomists for standard genome sequencing and annotation.</title>
        <authorList>
            <consortium name="The Broad Institute Genomics Platform"/>
            <consortium name="The Broad Institute Genome Sequencing Center for Infectious Disease"/>
            <person name="Wu L."/>
            <person name="Ma J."/>
        </authorList>
    </citation>
    <scope>NUCLEOTIDE SEQUENCE [LARGE SCALE GENOMIC DNA]</scope>
    <source>
        <strain evidence="3">JCM 17551</strain>
    </source>
</reference>